<dbReference type="Pfam" id="PF04149">
    <property type="entry name" value="DUF397"/>
    <property type="match status" value="1"/>
</dbReference>
<reference evidence="2 3" key="1">
    <citation type="submission" date="2019-06" db="EMBL/GenBank/DDBJ databases">
        <title>Sequencing the genomes of 1000 actinobacteria strains.</title>
        <authorList>
            <person name="Klenk H.-P."/>
        </authorList>
    </citation>
    <scope>NUCLEOTIDE SEQUENCE [LARGE SCALE GENOMIC DNA]</scope>
    <source>
        <strain evidence="2 3">DSM 45456</strain>
    </source>
</reference>
<organism evidence="2 3">
    <name type="scientific">Saccharothrix saharensis</name>
    <dbReference type="NCBI Taxonomy" id="571190"/>
    <lineage>
        <taxon>Bacteria</taxon>
        <taxon>Bacillati</taxon>
        <taxon>Actinomycetota</taxon>
        <taxon>Actinomycetes</taxon>
        <taxon>Pseudonocardiales</taxon>
        <taxon>Pseudonocardiaceae</taxon>
        <taxon>Saccharothrix</taxon>
    </lineage>
</organism>
<evidence type="ECO:0000313" key="2">
    <source>
        <dbReference type="EMBL" id="TQM81705.1"/>
    </source>
</evidence>
<evidence type="ECO:0000259" key="1">
    <source>
        <dbReference type="Pfam" id="PF04149"/>
    </source>
</evidence>
<name>A0A543JFT9_9PSEU</name>
<keyword evidence="3" id="KW-1185">Reference proteome</keyword>
<evidence type="ECO:0000313" key="3">
    <source>
        <dbReference type="Proteomes" id="UP000316628"/>
    </source>
</evidence>
<dbReference type="Proteomes" id="UP000316628">
    <property type="component" value="Unassembled WGS sequence"/>
</dbReference>
<dbReference type="RefSeq" id="WP_211363520.1">
    <property type="nucleotide sequence ID" value="NZ_VFPP01000001.1"/>
</dbReference>
<proteinExistence type="predicted"/>
<sequence>MTTSVRWVKSSYSMENGSCVEVAVTDTVTGVRDSKNADGPVLTFPTHRWAAFLARTS</sequence>
<dbReference type="EMBL" id="VFPP01000001">
    <property type="protein sequence ID" value="TQM81705.1"/>
    <property type="molecule type" value="Genomic_DNA"/>
</dbReference>
<gene>
    <name evidence="2" type="ORF">FHX81_4076</name>
</gene>
<dbReference type="InterPro" id="IPR007278">
    <property type="entry name" value="DUF397"/>
</dbReference>
<dbReference type="AlphaFoldDB" id="A0A543JFT9"/>
<protein>
    <submittedName>
        <fullName evidence="2">Uncharacterized protein DUF397</fullName>
    </submittedName>
</protein>
<comment type="caution">
    <text evidence="2">The sequence shown here is derived from an EMBL/GenBank/DDBJ whole genome shotgun (WGS) entry which is preliminary data.</text>
</comment>
<accession>A0A543JFT9</accession>
<feature type="domain" description="DUF397" evidence="1">
    <location>
        <begin position="6"/>
        <end position="55"/>
    </location>
</feature>